<dbReference type="GO" id="GO:0016787">
    <property type="term" value="F:hydrolase activity"/>
    <property type="evidence" value="ECO:0007669"/>
    <property type="project" value="UniProtKB-KW"/>
</dbReference>
<dbReference type="OrthoDB" id="5491608at2"/>
<dbReference type="STRING" id="765912.Thimo_3010"/>
<dbReference type="Proteomes" id="UP000010816">
    <property type="component" value="Chromosome"/>
</dbReference>
<keyword evidence="3" id="KW-1185">Reference proteome</keyword>
<feature type="transmembrane region" description="Helical" evidence="1">
    <location>
        <begin position="6"/>
        <end position="25"/>
    </location>
</feature>
<proteinExistence type="predicted"/>
<organism evidence="2 3">
    <name type="scientific">Thioflavicoccus mobilis 8321</name>
    <dbReference type="NCBI Taxonomy" id="765912"/>
    <lineage>
        <taxon>Bacteria</taxon>
        <taxon>Pseudomonadati</taxon>
        <taxon>Pseudomonadota</taxon>
        <taxon>Gammaproteobacteria</taxon>
        <taxon>Chromatiales</taxon>
        <taxon>Chromatiaceae</taxon>
        <taxon>Thioflavicoccus</taxon>
    </lineage>
</organism>
<dbReference type="EMBL" id="CP003051">
    <property type="protein sequence ID" value="AGA91701.1"/>
    <property type="molecule type" value="Genomic_DNA"/>
</dbReference>
<keyword evidence="1" id="KW-1133">Transmembrane helix</keyword>
<dbReference type="KEGG" id="tmb:Thimo_3010"/>
<dbReference type="SUPFAM" id="SSF159245">
    <property type="entry name" value="AttH-like"/>
    <property type="match status" value="1"/>
</dbReference>
<protein>
    <submittedName>
        <fullName evidence="2">Putative secreted hydrolase</fullName>
    </submittedName>
</protein>
<dbReference type="HOGENOM" id="CLU_056173_0_0_6"/>
<accession>L0H0E9</accession>
<gene>
    <name evidence="2" type="ORF">Thimo_3010</name>
</gene>
<evidence type="ECO:0000313" key="3">
    <source>
        <dbReference type="Proteomes" id="UP000010816"/>
    </source>
</evidence>
<keyword evidence="1" id="KW-0812">Transmembrane</keyword>
<evidence type="ECO:0000256" key="1">
    <source>
        <dbReference type="SAM" id="Phobius"/>
    </source>
</evidence>
<evidence type="ECO:0000313" key="2">
    <source>
        <dbReference type="EMBL" id="AGA91701.1"/>
    </source>
</evidence>
<keyword evidence="2" id="KW-0378">Hydrolase</keyword>
<dbReference type="CDD" id="cd21471">
    <property type="entry name" value="CrtC-like"/>
    <property type="match status" value="1"/>
</dbReference>
<dbReference type="eggNOG" id="COG5621">
    <property type="taxonomic scope" value="Bacteria"/>
</dbReference>
<dbReference type="RefSeq" id="WP_015281831.1">
    <property type="nucleotide sequence ID" value="NC_019940.1"/>
</dbReference>
<name>L0H0E9_9GAMM</name>
<reference evidence="2 3" key="1">
    <citation type="submission" date="2011-09" db="EMBL/GenBank/DDBJ databases">
        <title>Complete sequence of chromosome of Thioflavicoccus mobilis 8321.</title>
        <authorList>
            <consortium name="US DOE Joint Genome Institute"/>
            <person name="Lucas S."/>
            <person name="Han J."/>
            <person name="Lapidus A."/>
            <person name="Cheng J.-F."/>
            <person name="Goodwin L."/>
            <person name="Pitluck S."/>
            <person name="Peters L."/>
            <person name="Ovchinnikova G."/>
            <person name="Lu M."/>
            <person name="Detter J.C."/>
            <person name="Han C."/>
            <person name="Tapia R."/>
            <person name="Land M."/>
            <person name="Hauser L."/>
            <person name="Kyrpides N."/>
            <person name="Ivanova N."/>
            <person name="Pagani I."/>
            <person name="Vogl K."/>
            <person name="Liu Z."/>
            <person name="Imhoff J."/>
            <person name="Thiel V."/>
            <person name="Frigaard N.-U."/>
            <person name="Bryant D."/>
            <person name="Woyke T."/>
        </authorList>
    </citation>
    <scope>NUCLEOTIDE SEQUENCE [LARGE SCALE GENOMIC DNA]</scope>
    <source>
        <strain evidence="2 3">8321</strain>
    </source>
</reference>
<dbReference type="AlphaFoldDB" id="L0H0E9"/>
<keyword evidence="1" id="KW-0472">Membrane</keyword>
<sequence>MSDDGRHGLTLIAFIGSVFSPYYAWARRRGRGEPEHFCSVNVALYGAAGKRWALTERGRNALSRSTGELTIGPSALQWDGEALTIDVDEVTAPIPSRLRGRIRLHPQALVDYPVSLDGKGRHHWRPIAPCSRVEVTMEQPDLRWSGAGYFDTNWGSEPLEDGFACWDWSRTGLDDGAAILYDVTRRDAERMSLALRIAGNGEVEAFEPPPPAPLATTSVWRIARATQADTGQPARVVETLEDTPFYARSVIATHLLGKPVTGVHESLSLDRFRQGWVQMLLPFRMPRLAR</sequence>
<dbReference type="PATRIC" id="fig|765912.4.peg.2943"/>